<evidence type="ECO:0000313" key="2">
    <source>
        <dbReference type="Proteomes" id="UP000708208"/>
    </source>
</evidence>
<sequence length="41" mass="4448">MDSTNVQMVRTNKIALALFNVRMDPASARACKCAILGRIAP</sequence>
<accession>A0A8J2L4T7</accession>
<proteinExistence type="predicted"/>
<protein>
    <submittedName>
        <fullName evidence="1">Uncharacterized protein</fullName>
    </submittedName>
</protein>
<feature type="non-terminal residue" evidence="1">
    <location>
        <position position="1"/>
    </location>
</feature>
<dbReference type="EMBL" id="CAJVCH010548849">
    <property type="protein sequence ID" value="CAG7828790.1"/>
    <property type="molecule type" value="Genomic_DNA"/>
</dbReference>
<evidence type="ECO:0000313" key="1">
    <source>
        <dbReference type="EMBL" id="CAG7828790.1"/>
    </source>
</evidence>
<gene>
    <name evidence="1" type="ORF">AFUS01_LOCUS38693</name>
</gene>
<name>A0A8J2L4T7_9HEXA</name>
<dbReference type="Proteomes" id="UP000708208">
    <property type="component" value="Unassembled WGS sequence"/>
</dbReference>
<comment type="caution">
    <text evidence="1">The sequence shown here is derived from an EMBL/GenBank/DDBJ whole genome shotgun (WGS) entry which is preliminary data.</text>
</comment>
<keyword evidence="2" id="KW-1185">Reference proteome</keyword>
<organism evidence="1 2">
    <name type="scientific">Allacma fusca</name>
    <dbReference type="NCBI Taxonomy" id="39272"/>
    <lineage>
        <taxon>Eukaryota</taxon>
        <taxon>Metazoa</taxon>
        <taxon>Ecdysozoa</taxon>
        <taxon>Arthropoda</taxon>
        <taxon>Hexapoda</taxon>
        <taxon>Collembola</taxon>
        <taxon>Symphypleona</taxon>
        <taxon>Sminthuridae</taxon>
        <taxon>Allacma</taxon>
    </lineage>
</organism>
<dbReference type="AlphaFoldDB" id="A0A8J2L4T7"/>
<reference evidence="1" key="1">
    <citation type="submission" date="2021-06" db="EMBL/GenBank/DDBJ databases">
        <authorList>
            <person name="Hodson N. C."/>
            <person name="Mongue J. A."/>
            <person name="Jaron S. K."/>
        </authorList>
    </citation>
    <scope>NUCLEOTIDE SEQUENCE</scope>
</reference>